<evidence type="ECO:0000259" key="15">
    <source>
        <dbReference type="SMART" id="SM01205"/>
    </source>
</evidence>
<feature type="transmembrane region" description="Helical" evidence="14">
    <location>
        <begin position="1339"/>
        <end position="1356"/>
    </location>
</feature>
<keyword evidence="7 14" id="KW-0812">Transmembrane</keyword>
<feature type="transmembrane region" description="Helical" evidence="14">
    <location>
        <begin position="1150"/>
        <end position="1172"/>
    </location>
</feature>
<feature type="transmembrane region" description="Helical" evidence="14">
    <location>
        <begin position="1401"/>
        <end position="1426"/>
    </location>
</feature>
<evidence type="ECO:0000256" key="12">
    <source>
        <dbReference type="ARBA" id="ARBA00032165"/>
    </source>
</evidence>
<dbReference type="GO" id="GO:0005886">
    <property type="term" value="C:plasma membrane"/>
    <property type="evidence" value="ECO:0007669"/>
    <property type="project" value="TreeGrafter"/>
</dbReference>
<protein>
    <recommendedName>
        <fullName evidence="12">1,3-beta-glucan synthase</fullName>
        <ecNumber evidence="3">2.4.1.34</ecNumber>
    </recommendedName>
    <alternativeName>
        <fullName evidence="12">1,3-beta-glucan synthase</fullName>
    </alternativeName>
</protein>
<comment type="caution">
    <text evidence="16">The sequence shown here is derived from an EMBL/GenBank/DDBJ whole genome shotgun (WGS) entry which is preliminary data.</text>
</comment>
<keyword evidence="8" id="KW-0133">Cell shape</keyword>
<feature type="transmembrane region" description="Helical" evidence="14">
    <location>
        <begin position="1090"/>
        <end position="1115"/>
    </location>
</feature>
<evidence type="ECO:0000256" key="10">
    <source>
        <dbReference type="ARBA" id="ARBA00023136"/>
    </source>
</evidence>
<dbReference type="OrthoDB" id="1880850at2759"/>
<dbReference type="GO" id="GO:0000148">
    <property type="term" value="C:1,3-beta-D-glucan synthase complex"/>
    <property type="evidence" value="ECO:0007669"/>
    <property type="project" value="InterPro"/>
</dbReference>
<sequence length="1525" mass="174683">MQRWSESMLPGAAIAVWPSSPGVVLVSVMAKELDGILDSSEAEPAKSCITGDGSTSFLEKIITPIYETMAAEANNNNGGKAAHSAWRNYDDFNEYFWSRSCFELGWPPDEGSKFLRKPARRKRTGKTNFVEHRTFLHLYRSFHRLWIFLLLMFQGLAIIAFRHGKIDIDTFKILLSAGPAFFILNFIECCLDVLLMFGAYKTARGFAISRLVIRFFWLTAVSTFVTYLYVKVLEEKNARNSDSTYFRIYGLVLGGYAAVRIAFALMAKIPACHRLSSFSDRSQFFQFFKWIYQERYYIGRGLYESISDYARYVIFWIVILACKFTFAYFLQIKPLVEPTNIIVQLHDLKYSWHDLVSRGNKNALTILSLWAPVLAIYLMDIHIWYTLLSALVGGVMGARDRLGEIRSIEMLHKRFESFPEAFAKHLSPQRISSRPVAQDSEITKMYASIFSPFWNEIIKSLREEDYISNREMDLLMMPSNCGNLRLVQWPLFLLTSKIMLANDYASDCKDSQYELWYRISKDEYMAYAVKECYYSTERILHSLVDAEGQRWVERLFRDLNDSIAQGSLLVTINLRKLQLVQRKLTGLTGLLIRNETAGLAAGVTKALLELYEVITHEFLAPNLREQFDTWQLLLRARNEGRLFSKIFWPNDPEMKEQVKRLHLLLTVKDSAANIPKNLEARRRLQFFTNSLFMDMPAAKPVSEMIPFRVMSLKASPNEWANFLERIGRGESSEDDFKDSPSDTLELRFWVSYRGQTLARTVRGMMYYRRALMLQSYLEKRYLGGIEDGNSAAQYIDTQGYELSPDARAQADIKFTYVVSCQIYGQQKQMKKQEAADIALLLQRNEALRVAFIHEEDSMSSDGHATKEYYSKLVKADVHGKDQEIYSIKLPGNPKLGEGKPENQNHAIIFTRGDAIQTIDMNQDNYLEEAMKMRNLLEEFRNAHGNHGIRKPTILGVREHVFTGSVSSLASFMSKQETSFVTLGQRVLAYLKVRMHYGHPDVFDRIFHITRGGISKASRVINISEDIYAGFNSTLRQGNITHHEYIQVGKGRDVGLNQIALFEGKVAGGNGEQVLSRDVYRLGQLFDFFRMLTFFFTTVGYYVCTMMTVLTVYIFLYGRVYLALSGLDYSISRQARFLGNTALDAALNAQFLVQIGIFTAVPMIMGFILELGLMKAVFSFITMQLQFCSVFFTFSLGTRTHYFGRTILHGGAKYHATGRGFVVCHIKFAENYRLYSRSHFVKALEVALLLIIYIAYGYTKGGSSSFILITISSWFLVMSWLFAPYIFNPSGFEWQKTVEDFDDWTNWLLYKGGVGVKGDNSWESWWDEEQSHIRTFRGRILETILSLRFLIFQYGIVYKLKITSHNTSLAVYGFSWIVLFVMVLLFKLFTATPKKSTALPTFVRFLQGLLAIGIIAGIALLIVFTPFPIADLFASALAFIATGWCVLCLAITWKRVVKTLGLWDSVREIARMYDAGMGALIFVPIVFFSWFPFVSTFQSRILFNQAFSRGLEISLILAGNKANQQT</sequence>
<feature type="transmembrane region" description="Helical" evidence="14">
    <location>
        <begin position="1239"/>
        <end position="1258"/>
    </location>
</feature>
<gene>
    <name evidence="16" type="ORF">C2845_PM02G17650</name>
</gene>
<proteinExistence type="inferred from homology"/>
<evidence type="ECO:0000256" key="1">
    <source>
        <dbReference type="ARBA" id="ARBA00004651"/>
    </source>
</evidence>
<dbReference type="STRING" id="4540.A0A3L6S8S0"/>
<dbReference type="GO" id="GO:0003843">
    <property type="term" value="F:1,3-beta-D-glucan synthase activity"/>
    <property type="evidence" value="ECO:0007669"/>
    <property type="project" value="UniProtKB-EC"/>
</dbReference>
<evidence type="ECO:0000313" key="16">
    <source>
        <dbReference type="EMBL" id="RLN16934.1"/>
    </source>
</evidence>
<keyword evidence="10 14" id="KW-0472">Membrane</keyword>
<comment type="subcellular location">
    <subcellularLocation>
        <location evidence="1">Cell membrane</location>
        <topology evidence="1">Multi-pass membrane protein</topology>
    </subcellularLocation>
</comment>
<comment type="catalytic activity">
    <reaction evidence="13">
        <text>[(1-&gt;3)-beta-D-glucosyl](n) + UDP-alpha-D-glucose = [(1-&gt;3)-beta-D-glucosyl](n+1) + UDP + H(+)</text>
        <dbReference type="Rhea" id="RHEA:21476"/>
        <dbReference type="Rhea" id="RHEA-COMP:11146"/>
        <dbReference type="Rhea" id="RHEA-COMP:14303"/>
        <dbReference type="ChEBI" id="CHEBI:15378"/>
        <dbReference type="ChEBI" id="CHEBI:37671"/>
        <dbReference type="ChEBI" id="CHEBI:58223"/>
        <dbReference type="ChEBI" id="CHEBI:58885"/>
        <dbReference type="EC" id="2.4.1.34"/>
    </reaction>
</comment>
<evidence type="ECO:0000256" key="4">
    <source>
        <dbReference type="ARBA" id="ARBA00022475"/>
    </source>
</evidence>
<evidence type="ECO:0000256" key="5">
    <source>
        <dbReference type="ARBA" id="ARBA00022676"/>
    </source>
</evidence>
<dbReference type="PANTHER" id="PTHR12741">
    <property type="entry name" value="LYST-INTERACTING PROTEIN LIP5 DOPAMINE RESPONSIVE PROTEIN DRG-1"/>
    <property type="match status" value="1"/>
</dbReference>
<dbReference type="GO" id="GO:0008360">
    <property type="term" value="P:regulation of cell shape"/>
    <property type="evidence" value="ECO:0007669"/>
    <property type="project" value="UniProtKB-KW"/>
</dbReference>
<dbReference type="EMBL" id="PQIB02000005">
    <property type="protein sequence ID" value="RLN16934.1"/>
    <property type="molecule type" value="Genomic_DNA"/>
</dbReference>
<keyword evidence="11" id="KW-0961">Cell wall biogenesis/degradation</keyword>
<comment type="similarity">
    <text evidence="2">Belongs to the glycosyltransferase 48 family.</text>
</comment>
<evidence type="ECO:0000313" key="17">
    <source>
        <dbReference type="Proteomes" id="UP000275267"/>
    </source>
</evidence>
<feature type="transmembrane region" description="Helical" evidence="14">
    <location>
        <begin position="1472"/>
        <end position="1492"/>
    </location>
</feature>
<dbReference type="InterPro" id="IPR026899">
    <property type="entry name" value="FKS1-like_dom1"/>
</dbReference>
<keyword evidence="4" id="KW-1003">Cell membrane</keyword>
<evidence type="ECO:0000256" key="8">
    <source>
        <dbReference type="ARBA" id="ARBA00022960"/>
    </source>
</evidence>
<feature type="transmembrane region" description="Helical" evidence="14">
    <location>
        <begin position="309"/>
        <end position="330"/>
    </location>
</feature>
<dbReference type="Pfam" id="PF14288">
    <property type="entry name" value="FKS1_dom1"/>
    <property type="match status" value="1"/>
</dbReference>
<dbReference type="InterPro" id="IPR058851">
    <property type="entry name" value="CALS1_helical"/>
</dbReference>
<feature type="transmembrane region" description="Helical" evidence="14">
    <location>
        <begin position="1432"/>
        <end position="1452"/>
    </location>
</feature>
<feature type="transmembrane region" description="Helical" evidence="14">
    <location>
        <begin position="374"/>
        <end position="398"/>
    </location>
</feature>
<dbReference type="InterPro" id="IPR003440">
    <property type="entry name" value="Glyco_trans_48_dom"/>
</dbReference>
<evidence type="ECO:0000256" key="2">
    <source>
        <dbReference type="ARBA" id="ARBA00009040"/>
    </source>
</evidence>
<feature type="transmembrane region" description="Helical" evidence="14">
    <location>
        <begin position="211"/>
        <end position="230"/>
    </location>
</feature>
<keyword evidence="17" id="KW-1185">Reference proteome</keyword>
<evidence type="ECO:0000256" key="3">
    <source>
        <dbReference type="ARBA" id="ARBA00012589"/>
    </source>
</evidence>
<keyword evidence="5" id="KW-0328">Glycosyltransferase</keyword>
<dbReference type="SMART" id="SM01205">
    <property type="entry name" value="FKS1_dom1"/>
    <property type="match status" value="1"/>
</dbReference>
<organism evidence="16 17">
    <name type="scientific">Panicum miliaceum</name>
    <name type="common">Proso millet</name>
    <name type="synonym">Broomcorn millet</name>
    <dbReference type="NCBI Taxonomy" id="4540"/>
    <lineage>
        <taxon>Eukaryota</taxon>
        <taxon>Viridiplantae</taxon>
        <taxon>Streptophyta</taxon>
        <taxon>Embryophyta</taxon>
        <taxon>Tracheophyta</taxon>
        <taxon>Spermatophyta</taxon>
        <taxon>Magnoliopsida</taxon>
        <taxon>Liliopsida</taxon>
        <taxon>Poales</taxon>
        <taxon>Poaceae</taxon>
        <taxon>PACMAD clade</taxon>
        <taxon>Panicoideae</taxon>
        <taxon>Panicodae</taxon>
        <taxon>Paniceae</taxon>
        <taxon>Panicinae</taxon>
        <taxon>Panicum</taxon>
        <taxon>Panicum sect. Panicum</taxon>
    </lineage>
</organism>
<evidence type="ECO:0000256" key="6">
    <source>
        <dbReference type="ARBA" id="ARBA00022679"/>
    </source>
</evidence>
<evidence type="ECO:0000256" key="11">
    <source>
        <dbReference type="ARBA" id="ARBA00023316"/>
    </source>
</evidence>
<dbReference type="EC" id="2.4.1.34" evidence="3"/>
<evidence type="ECO:0000256" key="9">
    <source>
        <dbReference type="ARBA" id="ARBA00022989"/>
    </source>
</evidence>
<evidence type="ECO:0000256" key="14">
    <source>
        <dbReference type="SAM" id="Phobius"/>
    </source>
</evidence>
<feature type="transmembrane region" description="Helical" evidence="14">
    <location>
        <begin position="1368"/>
        <end position="1389"/>
    </location>
</feature>
<keyword evidence="9 14" id="KW-1133">Transmembrane helix</keyword>
<dbReference type="PANTHER" id="PTHR12741:SF67">
    <property type="entry name" value="CALLOSE SYNTHASE 10"/>
    <property type="match status" value="1"/>
</dbReference>
<dbReference type="Proteomes" id="UP000275267">
    <property type="component" value="Unassembled WGS sequence"/>
</dbReference>
<keyword evidence="6" id="KW-0808">Transferase</keyword>
<name>A0A3L6S8S0_PANMI</name>
<accession>A0A3L6S8S0</accession>
<feature type="transmembrane region" description="Helical" evidence="14">
    <location>
        <begin position="1264"/>
        <end position="1286"/>
    </location>
</feature>
<dbReference type="Pfam" id="PF02364">
    <property type="entry name" value="Glucan_synthase"/>
    <property type="match status" value="1"/>
</dbReference>
<evidence type="ECO:0000256" key="13">
    <source>
        <dbReference type="ARBA" id="ARBA00047777"/>
    </source>
</evidence>
<feature type="transmembrane region" description="Helical" evidence="14">
    <location>
        <begin position="245"/>
        <end position="267"/>
    </location>
</feature>
<evidence type="ECO:0000256" key="7">
    <source>
        <dbReference type="ARBA" id="ARBA00022692"/>
    </source>
</evidence>
<reference evidence="17" key="1">
    <citation type="journal article" date="2019" name="Nat. Commun.">
        <title>The genome of broomcorn millet.</title>
        <authorList>
            <person name="Zou C."/>
            <person name="Miki D."/>
            <person name="Li D."/>
            <person name="Tang Q."/>
            <person name="Xiao L."/>
            <person name="Rajput S."/>
            <person name="Deng P."/>
            <person name="Jia W."/>
            <person name="Huang R."/>
            <person name="Zhang M."/>
            <person name="Sun Y."/>
            <person name="Hu J."/>
            <person name="Fu X."/>
            <person name="Schnable P.S."/>
            <person name="Li F."/>
            <person name="Zhang H."/>
            <person name="Feng B."/>
            <person name="Zhu X."/>
            <person name="Liu R."/>
            <person name="Schnable J.C."/>
            <person name="Zhu J.-K."/>
            <person name="Zhang H."/>
        </authorList>
    </citation>
    <scope>NUCLEOTIDE SEQUENCE [LARGE SCALE GENOMIC DNA]</scope>
</reference>
<dbReference type="GO" id="GO:0006075">
    <property type="term" value="P:(1-&gt;3)-beta-D-glucan biosynthetic process"/>
    <property type="evidence" value="ECO:0007669"/>
    <property type="project" value="InterPro"/>
</dbReference>
<feature type="domain" description="1,3-beta-glucan synthase component FKS1-like" evidence="15">
    <location>
        <begin position="20"/>
        <end position="109"/>
    </location>
</feature>
<feature type="transmembrane region" description="Helical" evidence="14">
    <location>
        <begin position="142"/>
        <end position="161"/>
    </location>
</feature>
<dbReference type="Pfam" id="PF25968">
    <property type="entry name" value="CALS1"/>
    <property type="match status" value="1"/>
</dbReference>
<feature type="transmembrane region" description="Helical" evidence="14">
    <location>
        <begin position="173"/>
        <end position="199"/>
    </location>
</feature>